<dbReference type="NCBIfam" id="TIGR02288">
    <property type="entry name" value="PaaN_2"/>
    <property type="match status" value="1"/>
</dbReference>
<dbReference type="InterPro" id="IPR016163">
    <property type="entry name" value="Ald_DH_C"/>
</dbReference>
<accession>A0A7X0BZX3</accession>
<evidence type="ECO:0000259" key="4">
    <source>
        <dbReference type="Pfam" id="PF00171"/>
    </source>
</evidence>
<dbReference type="Pfam" id="PF00171">
    <property type="entry name" value="Aldedh"/>
    <property type="match status" value="1"/>
</dbReference>
<dbReference type="InterPro" id="IPR015590">
    <property type="entry name" value="Aldehyde_DH_dom"/>
</dbReference>
<dbReference type="EMBL" id="JACHJB010000001">
    <property type="protein sequence ID" value="MBB6345847.1"/>
    <property type="molecule type" value="Genomic_DNA"/>
</dbReference>
<evidence type="ECO:0000256" key="2">
    <source>
        <dbReference type="ARBA" id="ARBA00023027"/>
    </source>
</evidence>
<dbReference type="PANTHER" id="PTHR42862:SF1">
    <property type="entry name" value="DELTA-1-PYRROLINE-5-CARBOXYLATE DEHYDROGENASE 2, ISOFORM A-RELATED"/>
    <property type="match status" value="1"/>
</dbReference>
<dbReference type="Gene3D" id="3.40.309.10">
    <property type="entry name" value="Aldehyde Dehydrogenase, Chain A, domain 2"/>
    <property type="match status" value="1"/>
</dbReference>
<keyword evidence="1" id="KW-0560">Oxidoreductase</keyword>
<dbReference type="RefSeq" id="WP_185083731.1">
    <property type="nucleotide sequence ID" value="NZ_JACHJB010000001.1"/>
</dbReference>
<keyword evidence="2" id="KW-0520">NAD</keyword>
<comment type="caution">
    <text evidence="5">The sequence shown here is derived from an EMBL/GenBank/DDBJ whole genome shotgun (WGS) entry which is preliminary data.</text>
</comment>
<dbReference type="InterPro" id="IPR016162">
    <property type="entry name" value="Ald_DH_N"/>
</dbReference>
<dbReference type="SUPFAM" id="SSF53720">
    <property type="entry name" value="ALDH-like"/>
    <property type="match status" value="1"/>
</dbReference>
<organism evidence="5 6">
    <name type="scientific">Nonomuraea muscovyensis</name>
    <dbReference type="NCBI Taxonomy" id="1124761"/>
    <lineage>
        <taxon>Bacteria</taxon>
        <taxon>Bacillati</taxon>
        <taxon>Actinomycetota</taxon>
        <taxon>Actinomycetes</taxon>
        <taxon>Streptosporangiales</taxon>
        <taxon>Streptosporangiaceae</taxon>
        <taxon>Nonomuraea</taxon>
    </lineage>
</organism>
<dbReference type="AlphaFoldDB" id="A0A7X0BZX3"/>
<gene>
    <name evidence="5" type="ORF">FHU36_002356</name>
</gene>
<feature type="domain" description="Aldehyde dehydrogenase" evidence="4">
    <location>
        <begin position="62"/>
        <end position="461"/>
    </location>
</feature>
<keyword evidence="6" id="KW-1185">Reference proteome</keyword>
<sequence>MTTDLFDKHRTTLERAIEACRTRESWSAYGEPSTASPAAFEAQLGRPFEDDGPGVQAVQDDEISPYTGEPLGISYLRADVDRLVAAATQAWPRWREADPRVRAGVCLEMCERIHAHAAELAHATVHTTGQSLGMSLTGSGTNALDRGVEAIAQAFAAMSRVPGSARWARAFGPSTVELTKRYRLVPRGVAVVVACASFPAWNVYPALFASLVTGNPVIVKPHPSSVLQMALAVRACRRVLTASGFDPGLIGLAVDTTAEPVTKLLVRHPAVRIVDFTGSAAFGSWVEANAFPAVAYTETSGVNSVLMHSAGELQPVLRALAGSLCLFSAQMCTSPQNIYVPRGGLPTGDGLVSVEEFAEGLADAVRAVSTVPRRAAAVLGAIQSPATLTLLDEVGKQAAARGRVLLDAQPYEHPRHPEARTSGPLLARVGIDDHDLFAAERFGPVAFVIDCDDADQALARATQDAREHGAITAFAYATDDAYLDRAENAYALAGAALTSNLTGPMPLNFSAAYSDYHVTGLNPAGNASLTDDSFVAGRFRVTQSRRAAAASRE</sequence>
<dbReference type="InterPro" id="IPR050485">
    <property type="entry name" value="Proline_metab_enzyme"/>
</dbReference>
<evidence type="ECO:0000256" key="3">
    <source>
        <dbReference type="SAM" id="MobiDB-lite"/>
    </source>
</evidence>
<dbReference type="GO" id="GO:0010133">
    <property type="term" value="P:L-proline catabolic process to L-glutamate"/>
    <property type="evidence" value="ECO:0007669"/>
    <property type="project" value="TreeGrafter"/>
</dbReference>
<dbReference type="Gene3D" id="3.40.605.10">
    <property type="entry name" value="Aldehyde Dehydrogenase, Chain A, domain 1"/>
    <property type="match status" value="1"/>
</dbReference>
<evidence type="ECO:0000256" key="1">
    <source>
        <dbReference type="ARBA" id="ARBA00023002"/>
    </source>
</evidence>
<evidence type="ECO:0000313" key="5">
    <source>
        <dbReference type="EMBL" id="MBB6345847.1"/>
    </source>
</evidence>
<reference evidence="5 6" key="1">
    <citation type="submission" date="2020-08" db="EMBL/GenBank/DDBJ databases">
        <title>Sequencing the genomes of 1000 actinobacteria strains.</title>
        <authorList>
            <person name="Klenk H.-P."/>
        </authorList>
    </citation>
    <scope>NUCLEOTIDE SEQUENCE [LARGE SCALE GENOMIC DNA]</scope>
    <source>
        <strain evidence="5 6">DSM 45913</strain>
    </source>
</reference>
<proteinExistence type="predicted"/>
<dbReference type="GO" id="GO:0009898">
    <property type="term" value="C:cytoplasmic side of plasma membrane"/>
    <property type="evidence" value="ECO:0007669"/>
    <property type="project" value="TreeGrafter"/>
</dbReference>
<dbReference type="InterPro" id="IPR011975">
    <property type="entry name" value="PaaN_2"/>
</dbReference>
<evidence type="ECO:0000313" key="6">
    <source>
        <dbReference type="Proteomes" id="UP000583800"/>
    </source>
</evidence>
<dbReference type="Proteomes" id="UP000583800">
    <property type="component" value="Unassembled WGS sequence"/>
</dbReference>
<name>A0A7X0BZX3_9ACTN</name>
<protein>
    <submittedName>
        <fullName evidence="5">Phenylacetic acid degradation protein paaN</fullName>
    </submittedName>
</protein>
<dbReference type="GO" id="GO:0003842">
    <property type="term" value="F:L-glutamate gamma-semialdehyde dehydrogenase activity"/>
    <property type="evidence" value="ECO:0007669"/>
    <property type="project" value="TreeGrafter"/>
</dbReference>
<dbReference type="PANTHER" id="PTHR42862">
    <property type="entry name" value="DELTA-1-PYRROLINE-5-CARBOXYLATE DEHYDROGENASE 1, ISOFORM A-RELATED"/>
    <property type="match status" value="1"/>
</dbReference>
<feature type="region of interest" description="Disordered" evidence="3">
    <location>
        <begin position="46"/>
        <end position="65"/>
    </location>
</feature>
<dbReference type="InterPro" id="IPR016161">
    <property type="entry name" value="Ald_DH/histidinol_DH"/>
</dbReference>